<comment type="caution">
    <text evidence="1">The sequence shown here is derived from an EMBL/GenBank/DDBJ whole genome shotgun (WGS) entry which is preliminary data.</text>
</comment>
<proteinExistence type="predicted"/>
<dbReference type="RefSeq" id="WP_093150063.1">
    <property type="nucleotide sequence ID" value="NZ_FNBW01000005.1"/>
</dbReference>
<protein>
    <submittedName>
        <fullName evidence="1">Predicted metal-dependent enzyme of the double-stranded beta helix superfamily</fullName>
    </submittedName>
</protein>
<dbReference type="InterPro" id="IPR014710">
    <property type="entry name" value="RmlC-like_jellyroll"/>
</dbReference>
<sequence>MGEILNRLVEDCRRAAGSTDPVAGVQAALSLVTADPDTTIAEIPDFEGEDYVLHRADDLSVFLVRQAPNTAGPPHDHGMTAVIAMLEGVEIHRRYRREGQRITLDREQTAGPGGILVLAPRDVHAIANPDPTPSIGVHVYLGDIVGIERTLWDTASGEALPFTLESYESRVRAYR</sequence>
<dbReference type="AlphaFoldDB" id="A0A8G2BH84"/>
<dbReference type="CDD" id="cd10548">
    <property type="entry name" value="cupin_CDO"/>
    <property type="match status" value="1"/>
</dbReference>
<dbReference type="EMBL" id="FNBW01000005">
    <property type="protein sequence ID" value="SDF68142.1"/>
    <property type="molecule type" value="Genomic_DNA"/>
</dbReference>
<gene>
    <name evidence="1" type="ORF">SAMN05660686_02042</name>
</gene>
<dbReference type="Proteomes" id="UP000198615">
    <property type="component" value="Unassembled WGS sequence"/>
</dbReference>
<evidence type="ECO:0000313" key="2">
    <source>
        <dbReference type="Proteomes" id="UP000198615"/>
    </source>
</evidence>
<name>A0A8G2BH84_9PROT</name>
<keyword evidence="2" id="KW-1185">Reference proteome</keyword>
<dbReference type="Gene3D" id="2.60.120.10">
    <property type="entry name" value="Jelly Rolls"/>
    <property type="match status" value="1"/>
</dbReference>
<organism evidence="1 2">
    <name type="scientific">Thalassobaculum litoreum DSM 18839</name>
    <dbReference type="NCBI Taxonomy" id="1123362"/>
    <lineage>
        <taxon>Bacteria</taxon>
        <taxon>Pseudomonadati</taxon>
        <taxon>Pseudomonadota</taxon>
        <taxon>Alphaproteobacteria</taxon>
        <taxon>Rhodospirillales</taxon>
        <taxon>Thalassobaculaceae</taxon>
        <taxon>Thalassobaculum</taxon>
    </lineage>
</organism>
<accession>A0A8G2BH84</accession>
<dbReference type="InterPro" id="IPR011051">
    <property type="entry name" value="RmlC_Cupin_sf"/>
</dbReference>
<dbReference type="OrthoDB" id="7059163at2"/>
<dbReference type="SUPFAM" id="SSF51182">
    <property type="entry name" value="RmlC-like cupins"/>
    <property type="match status" value="1"/>
</dbReference>
<reference evidence="1 2" key="1">
    <citation type="submission" date="2016-10" db="EMBL/GenBank/DDBJ databases">
        <authorList>
            <person name="Varghese N."/>
            <person name="Submissions S."/>
        </authorList>
    </citation>
    <scope>NUCLEOTIDE SEQUENCE [LARGE SCALE GENOMIC DNA]</scope>
    <source>
        <strain evidence="1 2">DSM 18839</strain>
    </source>
</reference>
<evidence type="ECO:0000313" key="1">
    <source>
        <dbReference type="EMBL" id="SDF68142.1"/>
    </source>
</evidence>